<dbReference type="Proteomes" id="UP000188388">
    <property type="component" value="Unassembled WGS sequence"/>
</dbReference>
<dbReference type="InterPro" id="IPR012349">
    <property type="entry name" value="Split_barrel_FMN-bd"/>
</dbReference>
<dbReference type="InterPro" id="IPR002563">
    <property type="entry name" value="Flavin_Rdtase-like_dom"/>
</dbReference>
<dbReference type="Pfam" id="PF01613">
    <property type="entry name" value="Flavin_Reduct"/>
    <property type="match status" value="1"/>
</dbReference>
<reference evidence="5" key="1">
    <citation type="submission" date="2017-01" db="EMBL/GenBank/DDBJ databases">
        <authorList>
            <person name="Brunel B."/>
        </authorList>
    </citation>
    <scope>NUCLEOTIDE SEQUENCE [LARGE SCALE GENOMIC DNA]</scope>
</reference>
<dbReference type="PANTHER" id="PTHR30466:SF11">
    <property type="entry name" value="FLAVIN-DEPENDENT MONOOXYGENASE, REDUCTASE SUBUNIT HSAB"/>
    <property type="match status" value="1"/>
</dbReference>
<accession>A0A1R3V9C0</accession>
<dbReference type="Gene3D" id="2.30.110.10">
    <property type="entry name" value="Electron Transport, Fmn-binding Protein, Chain A"/>
    <property type="match status" value="1"/>
</dbReference>
<evidence type="ECO:0000259" key="3">
    <source>
        <dbReference type="SMART" id="SM00903"/>
    </source>
</evidence>
<dbReference type="STRING" id="1631249.BQ8794_290135"/>
<evidence type="ECO:0000256" key="2">
    <source>
        <dbReference type="ARBA" id="ARBA00023002"/>
    </source>
</evidence>
<organism evidence="4 5">
    <name type="scientific">Mesorhizobium prunaredense</name>
    <dbReference type="NCBI Taxonomy" id="1631249"/>
    <lineage>
        <taxon>Bacteria</taxon>
        <taxon>Pseudomonadati</taxon>
        <taxon>Pseudomonadota</taxon>
        <taxon>Alphaproteobacteria</taxon>
        <taxon>Hyphomicrobiales</taxon>
        <taxon>Phyllobacteriaceae</taxon>
        <taxon>Mesorhizobium</taxon>
    </lineage>
</organism>
<evidence type="ECO:0000313" key="4">
    <source>
        <dbReference type="EMBL" id="SIT56525.1"/>
    </source>
</evidence>
<dbReference type="AlphaFoldDB" id="A0A1R3V9C0"/>
<sequence>MTLTERVPLIETRIPLKFAMRHLAGAVSVVTAGLGDERTGATVTTAHSLSVEPEVMVVSINLNSSTWAAISRHRHFCVNVLRADQIAIADRFAGRGGLKGSARYEGARWSSLPSGALALDGALAAVDCTVEDTIVRHSHALVLGSVRHVVSGEPGPALIYHHGAYGSS</sequence>
<dbReference type="PANTHER" id="PTHR30466">
    <property type="entry name" value="FLAVIN REDUCTASE"/>
    <property type="match status" value="1"/>
</dbReference>
<gene>
    <name evidence="4" type="ORF">BQ8794_290135</name>
</gene>
<dbReference type="GO" id="GO:0042602">
    <property type="term" value="F:riboflavin reductase (NADPH) activity"/>
    <property type="evidence" value="ECO:0007669"/>
    <property type="project" value="TreeGrafter"/>
</dbReference>
<dbReference type="RefSeq" id="WP_077379713.1">
    <property type="nucleotide sequence ID" value="NZ_FTPD01000022.1"/>
</dbReference>
<keyword evidence="2" id="KW-0560">Oxidoreductase</keyword>
<proteinExistence type="inferred from homology"/>
<dbReference type="GO" id="GO:0010181">
    <property type="term" value="F:FMN binding"/>
    <property type="evidence" value="ECO:0007669"/>
    <property type="project" value="InterPro"/>
</dbReference>
<protein>
    <submittedName>
        <fullName evidence="4">Flavin reductase</fullName>
    </submittedName>
</protein>
<dbReference type="EMBL" id="FTPD01000022">
    <property type="protein sequence ID" value="SIT56525.1"/>
    <property type="molecule type" value="Genomic_DNA"/>
</dbReference>
<comment type="similarity">
    <text evidence="1">Belongs to the non-flavoprotein flavin reductase family.</text>
</comment>
<name>A0A1R3V9C0_9HYPH</name>
<dbReference type="SMART" id="SM00903">
    <property type="entry name" value="Flavin_Reduct"/>
    <property type="match status" value="1"/>
</dbReference>
<dbReference type="InterPro" id="IPR050268">
    <property type="entry name" value="NADH-dep_flavin_reductase"/>
</dbReference>
<evidence type="ECO:0000313" key="5">
    <source>
        <dbReference type="Proteomes" id="UP000188388"/>
    </source>
</evidence>
<evidence type="ECO:0000256" key="1">
    <source>
        <dbReference type="ARBA" id="ARBA00008898"/>
    </source>
</evidence>
<keyword evidence="5" id="KW-1185">Reference proteome</keyword>
<dbReference type="SUPFAM" id="SSF50475">
    <property type="entry name" value="FMN-binding split barrel"/>
    <property type="match status" value="1"/>
</dbReference>
<feature type="domain" description="Flavin reductase like" evidence="3">
    <location>
        <begin position="20"/>
        <end position="167"/>
    </location>
</feature>